<evidence type="ECO:0000313" key="3">
    <source>
        <dbReference type="Proteomes" id="UP000295636"/>
    </source>
</evidence>
<keyword evidence="3" id="KW-1185">Reference proteome</keyword>
<dbReference type="RefSeq" id="WP_133228746.1">
    <property type="nucleotide sequence ID" value="NZ_SMRT01000005.1"/>
</dbReference>
<dbReference type="GO" id="GO:0008168">
    <property type="term" value="F:methyltransferase activity"/>
    <property type="evidence" value="ECO:0007669"/>
    <property type="project" value="UniProtKB-KW"/>
</dbReference>
<keyword evidence="2" id="KW-0489">Methyltransferase</keyword>
<evidence type="ECO:0000313" key="2">
    <source>
        <dbReference type="EMBL" id="TDF97563.1"/>
    </source>
</evidence>
<organism evidence="2 3">
    <name type="scientific">Paenibacillus piri</name>
    <dbReference type="NCBI Taxonomy" id="2547395"/>
    <lineage>
        <taxon>Bacteria</taxon>
        <taxon>Bacillati</taxon>
        <taxon>Bacillota</taxon>
        <taxon>Bacilli</taxon>
        <taxon>Bacillales</taxon>
        <taxon>Paenibacillaceae</taxon>
        <taxon>Paenibacillus</taxon>
    </lineage>
</organism>
<proteinExistence type="predicted"/>
<dbReference type="CDD" id="cd02440">
    <property type="entry name" value="AdoMet_MTases"/>
    <property type="match status" value="1"/>
</dbReference>
<protein>
    <submittedName>
        <fullName evidence="2">Phospholipid methyltransferase</fullName>
    </submittedName>
</protein>
<dbReference type="GO" id="GO:0032259">
    <property type="term" value="P:methylation"/>
    <property type="evidence" value="ECO:0007669"/>
    <property type="project" value="UniProtKB-KW"/>
</dbReference>
<sequence length="192" mass="22085">MYKETIVKTTRLDRWLFFKKFFQNPREIGSLVPSSASLARQMLAPVRWDEATSIVELGAGTGVFTQAIHESRRPECSVAVFEKDDELRGKLQKQFHGLHMFKNAMELKKNIDRLGLSEVDYIISGLPFANFSVADRCEIIGQIKQTLRKDGVFVTFQYSLQMKKMLQNEFGRVNISLVPWNVPSAFVYECRP</sequence>
<dbReference type="EMBL" id="SMRT01000005">
    <property type="protein sequence ID" value="TDF97563.1"/>
    <property type="molecule type" value="Genomic_DNA"/>
</dbReference>
<comment type="caution">
    <text evidence="2">The sequence shown here is derived from an EMBL/GenBank/DDBJ whole genome shotgun (WGS) entry which is preliminary data.</text>
</comment>
<dbReference type="Gene3D" id="3.40.50.150">
    <property type="entry name" value="Vaccinia Virus protein VP39"/>
    <property type="match status" value="1"/>
</dbReference>
<dbReference type="InterPro" id="IPR029063">
    <property type="entry name" value="SAM-dependent_MTases_sf"/>
</dbReference>
<dbReference type="InterPro" id="IPR007848">
    <property type="entry name" value="Small_mtfrase_dom"/>
</dbReference>
<evidence type="ECO:0000259" key="1">
    <source>
        <dbReference type="Pfam" id="PF05175"/>
    </source>
</evidence>
<dbReference type="Proteomes" id="UP000295636">
    <property type="component" value="Unassembled WGS sequence"/>
</dbReference>
<accession>A0A4R5KPC9</accession>
<dbReference type="Pfam" id="PF05175">
    <property type="entry name" value="MTS"/>
    <property type="match status" value="1"/>
</dbReference>
<keyword evidence="2" id="KW-0808">Transferase</keyword>
<dbReference type="OrthoDB" id="9805585at2"/>
<name>A0A4R5KPC9_9BACL</name>
<gene>
    <name evidence="2" type="ORF">E1757_13185</name>
</gene>
<dbReference type="AlphaFoldDB" id="A0A4R5KPC9"/>
<dbReference type="SUPFAM" id="SSF53335">
    <property type="entry name" value="S-adenosyl-L-methionine-dependent methyltransferases"/>
    <property type="match status" value="1"/>
</dbReference>
<feature type="domain" description="Methyltransferase small" evidence="1">
    <location>
        <begin position="50"/>
        <end position="175"/>
    </location>
</feature>
<reference evidence="2 3" key="1">
    <citation type="submission" date="2019-03" db="EMBL/GenBank/DDBJ databases">
        <title>This is whole genome sequence of Paenibacillus sp MS74 strain.</title>
        <authorList>
            <person name="Trinh H.N."/>
        </authorList>
    </citation>
    <scope>NUCLEOTIDE SEQUENCE [LARGE SCALE GENOMIC DNA]</scope>
    <source>
        <strain evidence="2 3">MS74</strain>
    </source>
</reference>